<dbReference type="AlphaFoldDB" id="A0A7S2E3U3"/>
<gene>
    <name evidence="2" type="ORF">HTAM1171_LOCUS1220</name>
</gene>
<sequence>MQKLVSMKSFRVKRKSTSVEKNELDIEKKNETDMVGSELDDVSDVTVEEDGSLSSKDAVPYSPQRSKRIAKYTTCPCPDNDTWIEIIILLKRDPHTNMRPSRSIYYSISKQKAYWDEPLSGASRIIVANDVLNPFTKMTENAQLGEGGIWVRFMISSRNTDESRPLFWNCKRRIAHWDGAPKKKTRKILVTSPEEEGICFNPDLGNSIKC</sequence>
<evidence type="ECO:0000313" key="2">
    <source>
        <dbReference type="EMBL" id="CAD9470606.1"/>
    </source>
</evidence>
<feature type="compositionally biased region" description="Basic and acidic residues" evidence="1">
    <location>
        <begin position="17"/>
        <end position="32"/>
    </location>
</feature>
<reference evidence="2" key="1">
    <citation type="submission" date="2021-01" db="EMBL/GenBank/DDBJ databases">
        <authorList>
            <person name="Corre E."/>
            <person name="Pelletier E."/>
            <person name="Niang G."/>
            <person name="Scheremetjew M."/>
            <person name="Finn R."/>
            <person name="Kale V."/>
            <person name="Holt S."/>
            <person name="Cochrane G."/>
            <person name="Meng A."/>
            <person name="Brown T."/>
            <person name="Cohen L."/>
        </authorList>
    </citation>
    <scope>NUCLEOTIDE SEQUENCE</scope>
    <source>
        <strain evidence="2">CCMP826</strain>
    </source>
</reference>
<dbReference type="EMBL" id="HBGV01001984">
    <property type="protein sequence ID" value="CAD9470606.1"/>
    <property type="molecule type" value="Transcribed_RNA"/>
</dbReference>
<feature type="region of interest" description="Disordered" evidence="1">
    <location>
        <begin position="1"/>
        <end position="40"/>
    </location>
</feature>
<protein>
    <submittedName>
        <fullName evidence="2">Uncharacterized protein</fullName>
    </submittedName>
</protein>
<accession>A0A7S2E3U3</accession>
<evidence type="ECO:0000256" key="1">
    <source>
        <dbReference type="SAM" id="MobiDB-lite"/>
    </source>
</evidence>
<proteinExistence type="predicted"/>
<name>A0A7S2E3U3_9STRA</name>
<organism evidence="2">
    <name type="scientific">Helicotheca tamesis</name>
    <dbReference type="NCBI Taxonomy" id="374047"/>
    <lineage>
        <taxon>Eukaryota</taxon>
        <taxon>Sar</taxon>
        <taxon>Stramenopiles</taxon>
        <taxon>Ochrophyta</taxon>
        <taxon>Bacillariophyta</taxon>
        <taxon>Mediophyceae</taxon>
        <taxon>Lithodesmiophycidae</taxon>
        <taxon>Lithodesmiales</taxon>
        <taxon>Lithodesmiaceae</taxon>
        <taxon>Helicotheca</taxon>
    </lineage>
</organism>